<dbReference type="SMART" id="SM00066">
    <property type="entry name" value="GAL4"/>
    <property type="match status" value="1"/>
</dbReference>
<dbReference type="InterPro" id="IPR036864">
    <property type="entry name" value="Zn2-C6_fun-type_DNA-bd_sf"/>
</dbReference>
<evidence type="ECO:0000256" key="4">
    <source>
        <dbReference type="ARBA" id="ARBA00023242"/>
    </source>
</evidence>
<dbReference type="Proteomes" id="UP001610563">
    <property type="component" value="Unassembled WGS sequence"/>
</dbReference>
<dbReference type="CDD" id="cd00067">
    <property type="entry name" value="GAL4"/>
    <property type="match status" value="1"/>
</dbReference>
<keyword evidence="4" id="KW-0539">Nucleus</keyword>
<accession>A0ABR4GHK4</accession>
<evidence type="ECO:0000256" key="5">
    <source>
        <dbReference type="SAM" id="MobiDB-lite"/>
    </source>
</evidence>
<feature type="domain" description="Zn(2)-C6 fungal-type" evidence="6">
    <location>
        <begin position="79"/>
        <end position="113"/>
    </location>
</feature>
<dbReference type="InterPro" id="IPR001138">
    <property type="entry name" value="Zn2Cys6_DnaBD"/>
</dbReference>
<keyword evidence="2" id="KW-0238">DNA-binding</keyword>
<dbReference type="Pfam" id="PF00172">
    <property type="entry name" value="Zn_clus"/>
    <property type="match status" value="1"/>
</dbReference>
<keyword evidence="1" id="KW-0805">Transcription regulation</keyword>
<gene>
    <name evidence="7" type="ORF">BJX66DRAFT_34565</name>
</gene>
<evidence type="ECO:0000256" key="3">
    <source>
        <dbReference type="ARBA" id="ARBA00023163"/>
    </source>
</evidence>
<feature type="compositionally biased region" description="Polar residues" evidence="5">
    <location>
        <begin position="289"/>
        <end position="303"/>
    </location>
</feature>
<evidence type="ECO:0000313" key="8">
    <source>
        <dbReference type="Proteomes" id="UP001610563"/>
    </source>
</evidence>
<organism evidence="7 8">
    <name type="scientific">Aspergillus keveii</name>
    <dbReference type="NCBI Taxonomy" id="714993"/>
    <lineage>
        <taxon>Eukaryota</taxon>
        <taxon>Fungi</taxon>
        <taxon>Dikarya</taxon>
        <taxon>Ascomycota</taxon>
        <taxon>Pezizomycotina</taxon>
        <taxon>Eurotiomycetes</taxon>
        <taxon>Eurotiomycetidae</taxon>
        <taxon>Eurotiales</taxon>
        <taxon>Aspergillaceae</taxon>
        <taxon>Aspergillus</taxon>
        <taxon>Aspergillus subgen. Nidulantes</taxon>
    </lineage>
</organism>
<keyword evidence="8" id="KW-1185">Reference proteome</keyword>
<dbReference type="PROSITE" id="PS50048">
    <property type="entry name" value="ZN2_CY6_FUNGAL_2"/>
    <property type="match status" value="1"/>
</dbReference>
<dbReference type="Gene3D" id="4.10.240.10">
    <property type="entry name" value="Zn(2)-C6 fungal-type DNA-binding domain"/>
    <property type="match status" value="1"/>
</dbReference>
<protein>
    <recommendedName>
        <fullName evidence="6">Zn(2)-C6 fungal-type domain-containing protein</fullName>
    </recommendedName>
</protein>
<evidence type="ECO:0000256" key="2">
    <source>
        <dbReference type="ARBA" id="ARBA00023125"/>
    </source>
</evidence>
<proteinExistence type="predicted"/>
<evidence type="ECO:0000259" key="6">
    <source>
        <dbReference type="PROSITE" id="PS50048"/>
    </source>
</evidence>
<feature type="region of interest" description="Disordered" evidence="5">
    <location>
        <begin position="289"/>
        <end position="328"/>
    </location>
</feature>
<evidence type="ECO:0000256" key="1">
    <source>
        <dbReference type="ARBA" id="ARBA00023015"/>
    </source>
</evidence>
<dbReference type="EMBL" id="JBFTWV010000012">
    <property type="protein sequence ID" value="KAL2798550.1"/>
    <property type="molecule type" value="Genomic_DNA"/>
</dbReference>
<sequence>MQNMFSPLIEEVMAQQPFYPTDDEVGFDSQSKRDAVTIPHTIPSGSQQELLDRNLGCLNTGAELEAKGRGPTRRRIQVACVRCRKRKIKCSGDVGDGQGCSNCRSAGNTPCQFLRVNSFNSSIMPPKAHSAGSGWPYPPSDIVSQRSGIYAPSVACKVGLLSAKSPSHRGSPFLRIPDHEVASGTPSSYGRQPYAIDSTINYQDESATPYNTPPPSAYMLPSSPQVLMTDYCALGWGSRNWGPSLQSGRAAGDTMLSEAESDNTLHPAYSYVMPGQSRQANEVLSMTTTPASLTSPTQGTERTLPNPASRHILPGTNNGPATTAEDVPTRDYRLGWRTKATSTVSPGISTGKRVRLVPSCAQDTSLGLLPGESSNISSPLAQSSGAFASSEAAGSVTDTGDEYRGVMDSRLRACSPRHSKRAMSPFHSRADYYSYSRPVYGTRLAGDTGSESTLITGLPYERPKHPIPIPTLTPDNFSDYKIAPEHFSTPVPALGHSSGL</sequence>
<evidence type="ECO:0000313" key="7">
    <source>
        <dbReference type="EMBL" id="KAL2798550.1"/>
    </source>
</evidence>
<dbReference type="SUPFAM" id="SSF57701">
    <property type="entry name" value="Zn2/Cys6 DNA-binding domain"/>
    <property type="match status" value="1"/>
</dbReference>
<comment type="caution">
    <text evidence="7">The sequence shown here is derived from an EMBL/GenBank/DDBJ whole genome shotgun (WGS) entry which is preliminary data.</text>
</comment>
<reference evidence="7 8" key="1">
    <citation type="submission" date="2024-07" db="EMBL/GenBank/DDBJ databases">
        <title>Section-level genome sequencing and comparative genomics of Aspergillus sections Usti and Cavernicolus.</title>
        <authorList>
            <consortium name="Lawrence Berkeley National Laboratory"/>
            <person name="Nybo J.L."/>
            <person name="Vesth T.C."/>
            <person name="Theobald S."/>
            <person name="Frisvad J.C."/>
            <person name="Larsen T.O."/>
            <person name="Kjaerboelling I."/>
            <person name="Rothschild-Mancinelli K."/>
            <person name="Lyhne E.K."/>
            <person name="Kogle M.E."/>
            <person name="Barry K."/>
            <person name="Clum A."/>
            <person name="Na H."/>
            <person name="Ledsgaard L."/>
            <person name="Lin J."/>
            <person name="Lipzen A."/>
            <person name="Kuo A."/>
            <person name="Riley R."/>
            <person name="Mondo S."/>
            <person name="Labutti K."/>
            <person name="Haridas S."/>
            <person name="Pangalinan J."/>
            <person name="Salamov A.A."/>
            <person name="Simmons B.A."/>
            <person name="Magnuson J.K."/>
            <person name="Chen J."/>
            <person name="Drula E."/>
            <person name="Henrissat B."/>
            <person name="Wiebenga A."/>
            <person name="Lubbers R.J."/>
            <person name="Gomes A.C."/>
            <person name="Makela M.R."/>
            <person name="Stajich J."/>
            <person name="Grigoriev I.V."/>
            <person name="Mortensen U.H."/>
            <person name="De Vries R.P."/>
            <person name="Baker S.E."/>
            <person name="Andersen M.R."/>
        </authorList>
    </citation>
    <scope>NUCLEOTIDE SEQUENCE [LARGE SCALE GENOMIC DNA]</scope>
    <source>
        <strain evidence="7 8">CBS 209.92</strain>
    </source>
</reference>
<dbReference type="PROSITE" id="PS00463">
    <property type="entry name" value="ZN2_CY6_FUNGAL_1"/>
    <property type="match status" value="1"/>
</dbReference>
<name>A0ABR4GHK4_9EURO</name>
<feature type="region of interest" description="Disordered" evidence="5">
    <location>
        <begin position="171"/>
        <end position="193"/>
    </location>
</feature>
<keyword evidence="3" id="KW-0804">Transcription</keyword>